<dbReference type="RefSeq" id="WP_218544387.1">
    <property type="nucleotide sequence ID" value="NZ_JAGSPD010000001.1"/>
</dbReference>
<dbReference type="SMART" id="SM00342">
    <property type="entry name" value="HTH_ARAC"/>
    <property type="match status" value="1"/>
</dbReference>
<dbReference type="GO" id="GO:0003700">
    <property type="term" value="F:DNA-binding transcription factor activity"/>
    <property type="evidence" value="ECO:0007669"/>
    <property type="project" value="InterPro"/>
</dbReference>
<keyword evidence="3" id="KW-1185">Reference proteome</keyword>
<evidence type="ECO:0000313" key="2">
    <source>
        <dbReference type="EMBL" id="MBV7267843.1"/>
    </source>
</evidence>
<dbReference type="PANTHER" id="PTHR47893:SF1">
    <property type="entry name" value="REGULATORY PROTEIN PCHR"/>
    <property type="match status" value="1"/>
</dbReference>
<name>A0A9X1F7F6_9FLAO</name>
<protein>
    <submittedName>
        <fullName evidence="2">Helix-turn-helix transcriptional regulator</fullName>
    </submittedName>
</protein>
<gene>
    <name evidence="2" type="ORF">KCG49_01405</name>
</gene>
<reference evidence="2" key="1">
    <citation type="submission" date="2021-04" db="EMBL/GenBank/DDBJ databases">
        <authorList>
            <person name="Pira H."/>
            <person name="Risdian C."/>
            <person name="Wink J."/>
        </authorList>
    </citation>
    <scope>NUCLEOTIDE SEQUENCE</scope>
    <source>
        <strain evidence="2">WHY3</strain>
    </source>
</reference>
<dbReference type="Pfam" id="PF12833">
    <property type="entry name" value="HTH_18"/>
    <property type="match status" value="1"/>
</dbReference>
<sequence length="348" mass="40325">MNHSVFSLSKTLETIELDHLRGSELKSHIYDFNIPNQLGKGIIRFLKLDLGFRVVVLDCILKTNVQLNLYNTNKKFLYFAYCTEGHVYHKFSNEVKISNIEELSLSIVGSNKDKDSSLLLKHNRPIKLHLVCIDQSVFFKEFIPIIPLEKQAVSKTDELIKALDKLNDYVYNCAINLKFAEQLRALRPLEVADEFIELLDIKSYYLHVLSSYLNEFYKELYVERSSSKLNTYELQQIRKASEFITDNLEHQHSIKSLCLQSGLSPAKLQEGFKSMHGTTVSDFIRNKRLEKAETLFLTTDHNVSEVVYMVGITSRSYFCKIFKAKYGCSPSYFRKSEPKQTKGLKIER</sequence>
<feature type="domain" description="HTH araC/xylS-type" evidence="1">
    <location>
        <begin position="238"/>
        <end position="336"/>
    </location>
</feature>
<evidence type="ECO:0000259" key="1">
    <source>
        <dbReference type="PROSITE" id="PS01124"/>
    </source>
</evidence>
<dbReference type="EMBL" id="JAGSPD010000001">
    <property type="protein sequence ID" value="MBV7267843.1"/>
    <property type="molecule type" value="Genomic_DNA"/>
</dbReference>
<organism evidence="2 3">
    <name type="scientific">Winogradskyella luteola</name>
    <dbReference type="NCBI Taxonomy" id="2828330"/>
    <lineage>
        <taxon>Bacteria</taxon>
        <taxon>Pseudomonadati</taxon>
        <taxon>Bacteroidota</taxon>
        <taxon>Flavobacteriia</taxon>
        <taxon>Flavobacteriales</taxon>
        <taxon>Flavobacteriaceae</taxon>
        <taxon>Winogradskyella</taxon>
    </lineage>
</organism>
<dbReference type="PANTHER" id="PTHR47893">
    <property type="entry name" value="REGULATORY PROTEIN PCHR"/>
    <property type="match status" value="1"/>
</dbReference>
<comment type="caution">
    <text evidence="2">The sequence shown here is derived from an EMBL/GenBank/DDBJ whole genome shotgun (WGS) entry which is preliminary data.</text>
</comment>
<dbReference type="InterPro" id="IPR053142">
    <property type="entry name" value="PchR_regulatory_protein"/>
</dbReference>
<proteinExistence type="predicted"/>
<dbReference type="Proteomes" id="UP001138894">
    <property type="component" value="Unassembled WGS sequence"/>
</dbReference>
<dbReference type="GO" id="GO:0043565">
    <property type="term" value="F:sequence-specific DNA binding"/>
    <property type="evidence" value="ECO:0007669"/>
    <property type="project" value="InterPro"/>
</dbReference>
<accession>A0A9X1F7F6</accession>
<dbReference type="PROSITE" id="PS01124">
    <property type="entry name" value="HTH_ARAC_FAMILY_2"/>
    <property type="match status" value="1"/>
</dbReference>
<dbReference type="AlphaFoldDB" id="A0A9X1F7F6"/>
<evidence type="ECO:0000313" key="3">
    <source>
        <dbReference type="Proteomes" id="UP001138894"/>
    </source>
</evidence>
<dbReference type="InterPro" id="IPR018060">
    <property type="entry name" value="HTH_AraC"/>
</dbReference>